<dbReference type="Pfam" id="PF16578">
    <property type="entry name" value="IL17R_fnIII_D2"/>
    <property type="match status" value="1"/>
</dbReference>
<dbReference type="GeneTree" id="ENSGT00940000159018"/>
<dbReference type="PANTHER" id="PTHR15583">
    <property type="entry name" value="INTERLEUKIN-17 RECEPTOR"/>
    <property type="match status" value="1"/>
</dbReference>
<dbReference type="Proteomes" id="UP000264800">
    <property type="component" value="Unplaced"/>
</dbReference>
<keyword evidence="13" id="KW-1185">Reference proteome</keyword>
<dbReference type="InterPro" id="IPR039465">
    <property type="entry name" value="IL-17_rcpt-like"/>
</dbReference>
<feature type="transmembrane region" description="Helical" evidence="9">
    <location>
        <begin position="275"/>
        <end position="295"/>
    </location>
</feature>
<evidence type="ECO:0000256" key="4">
    <source>
        <dbReference type="ARBA" id="ARBA00022729"/>
    </source>
</evidence>
<evidence type="ECO:0000256" key="1">
    <source>
        <dbReference type="ARBA" id="ARBA00004251"/>
    </source>
</evidence>
<reference evidence="12" key="2">
    <citation type="submission" date="2025-09" db="UniProtKB">
        <authorList>
            <consortium name="Ensembl"/>
        </authorList>
    </citation>
    <scope>IDENTIFICATION</scope>
</reference>
<dbReference type="InterPro" id="IPR038683">
    <property type="entry name" value="IL17RA/B_FnIII-like_1_sf"/>
</dbReference>
<sequence length="573" mass="65988">MVYFYFLFLCLTAGLTALPSSPRILDKHLVYNCSEMNNVPRSHAPTGPLWDSEQIEIRKDNQEHVAVVKMTWKMKADASIYKILGSKITIVGKSANQSLCVQFSYSFNDLLTPEYKMWIFSLDVVVEPSHTYTMTLFNLPEPDTGHYRVTKQLTIPGCENKKMQEAQLCRENGSLWDPSISAVFVDKSSSVLVAFHTAQYSERYRVSIQNDGVSCSNTIYKENRTSVNVTFEDGSCQLSHCKMLVEIQPFFVRCKNDCGIARKTFHLYYNPSQPIMQICIGLLLVIICCFLYLLWRTSRKGLTSSKFFQVQERRRVFIIYSLDHPLYKNVVLKFCAFLATKCGTSVVMDLLDSIRLGELGSIQWLDWHKEQIESSSDKILVLCSRGVQAKWRAMCGDKQVLLKEDARSPMGDMLTPSLMLMVPHFIRSQSFEKYIVVYFDGICSEEDVPSPFNIMVRYKLMEQFEEVFFRILNTEKHEPGRVKQITGHFEDKYHQCPLGKALHDAIQAFHAYQLEHPQWFEEELLESSDLEDEEATDDVKENKKAFTNHLIYCVRDSAQGVSHMETTQIGLNN</sequence>
<dbReference type="STRING" id="37003.ENSKMAP00000006257"/>
<name>A0A3Q3EXA3_KRYMA</name>
<dbReference type="Ensembl" id="ENSKMAT00000006365.1">
    <property type="protein sequence ID" value="ENSKMAP00000006257.1"/>
    <property type="gene ID" value="ENSKMAG00000004737.1"/>
</dbReference>
<feature type="domain" description="SEFIR" evidence="11">
    <location>
        <begin position="313"/>
        <end position="469"/>
    </location>
</feature>
<evidence type="ECO:0000256" key="5">
    <source>
        <dbReference type="ARBA" id="ARBA00022989"/>
    </source>
</evidence>
<evidence type="ECO:0000256" key="7">
    <source>
        <dbReference type="ARBA" id="ARBA00023170"/>
    </source>
</evidence>
<accession>A0A3Q3EXA3</accession>
<keyword evidence="7" id="KW-0675">Receptor</keyword>
<evidence type="ECO:0000256" key="6">
    <source>
        <dbReference type="ARBA" id="ARBA00023136"/>
    </source>
</evidence>
<dbReference type="PROSITE" id="PS51534">
    <property type="entry name" value="SEFIR"/>
    <property type="match status" value="1"/>
</dbReference>
<evidence type="ECO:0000256" key="10">
    <source>
        <dbReference type="SAM" id="SignalP"/>
    </source>
</evidence>
<evidence type="ECO:0000313" key="12">
    <source>
        <dbReference type="Ensembl" id="ENSKMAP00000006257.1"/>
    </source>
</evidence>
<evidence type="ECO:0000259" key="11">
    <source>
        <dbReference type="PROSITE" id="PS51534"/>
    </source>
</evidence>
<feature type="signal peptide" evidence="10">
    <location>
        <begin position="1"/>
        <end position="17"/>
    </location>
</feature>
<keyword evidence="3 9" id="KW-0812">Transmembrane</keyword>
<dbReference type="FunFam" id="3.40.50.11530:FF:000002">
    <property type="entry name" value="Interleukin 17 receptor A"/>
    <property type="match status" value="1"/>
</dbReference>
<dbReference type="AlphaFoldDB" id="A0A3Q3EXA3"/>
<dbReference type="Gene3D" id="3.40.50.11530">
    <property type="match status" value="1"/>
</dbReference>
<comment type="subcellular location">
    <subcellularLocation>
        <location evidence="1">Cell membrane</location>
        <topology evidence="1">Single-pass type I membrane protein</topology>
    </subcellularLocation>
</comment>
<evidence type="ECO:0000313" key="13">
    <source>
        <dbReference type="Proteomes" id="UP000264800"/>
    </source>
</evidence>
<reference evidence="12" key="1">
    <citation type="submission" date="2025-08" db="UniProtKB">
        <authorList>
            <consortium name="Ensembl"/>
        </authorList>
    </citation>
    <scope>IDENTIFICATION</scope>
</reference>
<feature type="chain" id="PRO_5018689130" evidence="10">
    <location>
        <begin position="18"/>
        <end position="573"/>
    </location>
</feature>
<dbReference type="OMA" id="WRAMCGD"/>
<dbReference type="Pfam" id="PF08357">
    <property type="entry name" value="SEFIR"/>
    <property type="match status" value="1"/>
</dbReference>
<dbReference type="InterPro" id="IPR013568">
    <property type="entry name" value="SEFIR_dom"/>
</dbReference>
<protein>
    <submittedName>
        <fullName evidence="12">Interleukin-17 receptor A-like</fullName>
    </submittedName>
</protein>
<dbReference type="GO" id="GO:0005886">
    <property type="term" value="C:plasma membrane"/>
    <property type="evidence" value="ECO:0007669"/>
    <property type="project" value="UniProtKB-SubCell"/>
</dbReference>
<keyword evidence="5 9" id="KW-1133">Transmembrane helix</keyword>
<dbReference type="PANTHER" id="PTHR15583:SF22">
    <property type="entry name" value="INTERLEUKIN-17 RECEPTOR A-LIKE"/>
    <property type="match status" value="1"/>
</dbReference>
<dbReference type="Gene3D" id="2.60.40.2150">
    <property type="entry name" value="Interleukin-17 receptor A/B, fibronectin-III-like domain 2"/>
    <property type="match status" value="1"/>
</dbReference>
<evidence type="ECO:0000256" key="9">
    <source>
        <dbReference type="SAM" id="Phobius"/>
    </source>
</evidence>
<dbReference type="InterPro" id="IPR043046">
    <property type="entry name" value="IL17RA/B_FnIII-like_2_sf"/>
</dbReference>
<keyword evidence="8" id="KW-0325">Glycoprotein</keyword>
<proteinExistence type="predicted"/>
<dbReference type="Gene3D" id="2.60.40.2160">
    <property type="entry name" value="Interleukin-17 receptor A/B, fibronectin-III-like domain 1"/>
    <property type="match status" value="1"/>
</dbReference>
<keyword evidence="2" id="KW-1003">Cell membrane</keyword>
<keyword evidence="6 9" id="KW-0472">Membrane</keyword>
<dbReference type="Pfam" id="PF16556">
    <property type="entry name" value="IL17R_fnIII_D1"/>
    <property type="match status" value="1"/>
</dbReference>
<organism evidence="12 13">
    <name type="scientific">Kryptolebias marmoratus</name>
    <name type="common">Mangrove killifish</name>
    <name type="synonym">Rivulus marmoratus</name>
    <dbReference type="NCBI Taxonomy" id="37003"/>
    <lineage>
        <taxon>Eukaryota</taxon>
        <taxon>Metazoa</taxon>
        <taxon>Chordata</taxon>
        <taxon>Craniata</taxon>
        <taxon>Vertebrata</taxon>
        <taxon>Euteleostomi</taxon>
        <taxon>Actinopterygii</taxon>
        <taxon>Neopterygii</taxon>
        <taxon>Teleostei</taxon>
        <taxon>Neoteleostei</taxon>
        <taxon>Acanthomorphata</taxon>
        <taxon>Ovalentaria</taxon>
        <taxon>Atherinomorphae</taxon>
        <taxon>Cyprinodontiformes</taxon>
        <taxon>Rivulidae</taxon>
        <taxon>Kryptolebias</taxon>
    </lineage>
</organism>
<evidence type="ECO:0000256" key="8">
    <source>
        <dbReference type="ARBA" id="ARBA00023180"/>
    </source>
</evidence>
<evidence type="ECO:0000256" key="2">
    <source>
        <dbReference type="ARBA" id="ARBA00022475"/>
    </source>
</evidence>
<evidence type="ECO:0000256" key="3">
    <source>
        <dbReference type="ARBA" id="ARBA00022692"/>
    </source>
</evidence>
<keyword evidence="4 10" id="KW-0732">Signal</keyword>
<dbReference type="GO" id="GO:0030368">
    <property type="term" value="F:interleukin-17 receptor activity"/>
    <property type="evidence" value="ECO:0007669"/>
    <property type="project" value="InterPro"/>
</dbReference>
<dbReference type="InterPro" id="IPR032356">
    <property type="entry name" value="IL17R_A/B_N"/>
</dbReference>